<dbReference type="EMBL" id="BAAAJK010000024">
    <property type="protein sequence ID" value="GAA1393743.1"/>
    <property type="molecule type" value="Genomic_DNA"/>
</dbReference>
<evidence type="ECO:0000256" key="3">
    <source>
        <dbReference type="ARBA" id="ARBA00023315"/>
    </source>
</evidence>
<dbReference type="RefSeq" id="WP_344024870.1">
    <property type="nucleotide sequence ID" value="NZ_BAAAJK010000024.1"/>
</dbReference>
<name>A0ABN1XZD3_9PSEU</name>
<feature type="binding site" evidence="4">
    <location>
        <position position="35"/>
    </location>
    <ligand>
        <name>1D-myo-inositol 2-(L-cysteinylamino)-2-deoxy-alpha-D-glucopyranoside</name>
        <dbReference type="ChEBI" id="CHEBI:58887"/>
    </ligand>
</feature>
<evidence type="ECO:0000259" key="5">
    <source>
        <dbReference type="PROSITE" id="PS51186"/>
    </source>
</evidence>
<dbReference type="InterPro" id="IPR000182">
    <property type="entry name" value="GNAT_dom"/>
</dbReference>
<dbReference type="Pfam" id="PF13508">
    <property type="entry name" value="Acetyltransf_7"/>
    <property type="match status" value="1"/>
</dbReference>
<evidence type="ECO:0000313" key="6">
    <source>
        <dbReference type="EMBL" id="GAA1393743.1"/>
    </source>
</evidence>
<comment type="function">
    <text evidence="4">Catalyzes the transfer of acetyl from acetyl-CoA to desacetylmycothiol (Cys-GlcN-Ins) to form mycothiol.</text>
</comment>
<dbReference type="InterPro" id="IPR017813">
    <property type="entry name" value="Mycothiol_AcTrfase"/>
</dbReference>
<protein>
    <recommendedName>
        <fullName evidence="4">Mycothiol acetyltransferase</fullName>
        <shortName evidence="4">MSH acetyltransferase</shortName>
        <ecNumber evidence="4">2.3.1.189</ecNumber>
    </recommendedName>
    <alternativeName>
        <fullName evidence="4">Mycothiol synthase</fullName>
    </alternativeName>
</protein>
<comment type="similarity">
    <text evidence="4">Belongs to the acetyltransferase family. MshD subfamily.</text>
</comment>
<evidence type="ECO:0000256" key="4">
    <source>
        <dbReference type="HAMAP-Rule" id="MF_01698"/>
    </source>
</evidence>
<feature type="binding site" evidence="4">
    <location>
        <begin position="244"/>
        <end position="250"/>
    </location>
    <ligand>
        <name>acetyl-CoA</name>
        <dbReference type="ChEBI" id="CHEBI:57288"/>
        <label>2</label>
    </ligand>
</feature>
<evidence type="ECO:0000313" key="7">
    <source>
        <dbReference type="Proteomes" id="UP001501414"/>
    </source>
</evidence>
<accession>A0ABN1XZD3</accession>
<comment type="subunit">
    <text evidence="4">Monomer.</text>
</comment>
<dbReference type="Pfam" id="PF00583">
    <property type="entry name" value="Acetyltransf_1"/>
    <property type="match status" value="1"/>
</dbReference>
<keyword evidence="2 4" id="KW-0677">Repeat</keyword>
<dbReference type="InterPro" id="IPR016181">
    <property type="entry name" value="Acyl_CoA_acyltransferase"/>
</dbReference>
<feature type="binding site" evidence="4">
    <location>
        <position position="233"/>
    </location>
    <ligand>
        <name>1D-myo-inositol 2-(L-cysteinylamino)-2-deoxy-alpha-D-glucopyranoside</name>
        <dbReference type="ChEBI" id="CHEBI:58887"/>
    </ligand>
</feature>
<keyword evidence="3 4" id="KW-0012">Acyltransferase</keyword>
<comment type="caution">
    <text evidence="6">The sequence shown here is derived from an EMBL/GenBank/DDBJ whole genome shotgun (WGS) entry which is preliminary data.</text>
</comment>
<feature type="binding site" evidence="4">
    <location>
        <position position="271"/>
    </location>
    <ligand>
        <name>1D-myo-inositol 2-(L-cysteinylamino)-2-deoxy-alpha-D-glucopyranoside</name>
        <dbReference type="ChEBI" id="CHEBI:58887"/>
    </ligand>
</feature>
<dbReference type="PIRSF" id="PIRSF021524">
    <property type="entry name" value="MSH_acetyltransferase"/>
    <property type="match status" value="1"/>
</dbReference>
<feature type="domain" description="N-acetyltransferase" evidence="5">
    <location>
        <begin position="153"/>
        <end position="300"/>
    </location>
</feature>
<dbReference type="Gene3D" id="3.40.630.30">
    <property type="match status" value="1"/>
</dbReference>
<feature type="binding site" evidence="4">
    <location>
        <begin position="237"/>
        <end position="239"/>
    </location>
    <ligand>
        <name>acetyl-CoA</name>
        <dbReference type="ChEBI" id="CHEBI:57288"/>
        <label>2</label>
    </ligand>
</feature>
<dbReference type="InterPro" id="IPR050276">
    <property type="entry name" value="MshD_Acetyltransferase"/>
</dbReference>
<feature type="binding site" evidence="4">
    <location>
        <begin position="85"/>
        <end position="90"/>
    </location>
    <ligand>
        <name>acetyl-CoA</name>
        <dbReference type="ChEBI" id="CHEBI:57288"/>
        <label>1</label>
    </ligand>
</feature>
<feature type="binding site" evidence="4">
    <location>
        <position position="220"/>
    </location>
    <ligand>
        <name>1D-myo-inositol 2-(L-cysteinylamino)-2-deoxy-alpha-D-glucopyranoside</name>
        <dbReference type="ChEBI" id="CHEBI:58887"/>
    </ligand>
</feature>
<dbReference type="EC" id="2.3.1.189" evidence="4"/>
<dbReference type="NCBIfam" id="TIGR03448">
    <property type="entry name" value="mycothiol_MshD"/>
    <property type="match status" value="1"/>
</dbReference>
<sequence>MDPQVLTRLDADTAAAVHELLAAASRADGAEPLSEAFLRNLRPGATADGVLHLVSTGGAGDVAVDGYAQLDGGYAELAVHPDRRRRGIGSALVTALEAATPDPHVWAHGDLDAAKALAAARGYRRDRVLWQMRRPLAGPDAPALPEVELPDGVTLRSFVPGRDDAEFLRVNNAAFDWHPEQGGWTGDELAARQAEDWFDADGFLLATDPSGTLLGYHWTKVHPAAGDEPAMGEVYVLGVDPAAHGRGLGRVLTLAGLHHLRDRGLGTVLLYVEADNAPAVRVYERLGFGVHAADVNYTRE</sequence>
<proteinExistence type="inferred from homology"/>
<dbReference type="PROSITE" id="PS51186">
    <property type="entry name" value="GNAT"/>
    <property type="match status" value="2"/>
</dbReference>
<dbReference type="SUPFAM" id="SSF55729">
    <property type="entry name" value="Acyl-CoA N-acyltransferases (Nat)"/>
    <property type="match status" value="1"/>
</dbReference>
<keyword evidence="1 4" id="KW-0808">Transferase</keyword>
<evidence type="ECO:0000256" key="2">
    <source>
        <dbReference type="ARBA" id="ARBA00022737"/>
    </source>
</evidence>
<reference evidence="6 7" key="1">
    <citation type="journal article" date="2019" name="Int. J. Syst. Evol. Microbiol.">
        <title>The Global Catalogue of Microorganisms (GCM) 10K type strain sequencing project: providing services to taxonomists for standard genome sequencing and annotation.</title>
        <authorList>
            <consortium name="The Broad Institute Genomics Platform"/>
            <consortium name="The Broad Institute Genome Sequencing Center for Infectious Disease"/>
            <person name="Wu L."/>
            <person name="Ma J."/>
        </authorList>
    </citation>
    <scope>NUCLEOTIDE SEQUENCE [LARGE SCALE GENOMIC DNA]</scope>
    <source>
        <strain evidence="6 7">JCM 11896</strain>
    </source>
</reference>
<dbReference type="Proteomes" id="UP001501414">
    <property type="component" value="Unassembled WGS sequence"/>
</dbReference>
<dbReference type="PANTHER" id="PTHR43617">
    <property type="entry name" value="L-AMINO ACID N-ACETYLTRANSFERASE"/>
    <property type="match status" value="1"/>
</dbReference>
<comment type="catalytic activity">
    <reaction evidence="4">
        <text>1D-myo-inositol 2-(L-cysteinylamino)-2-deoxy-alpha-D-glucopyranoside + acetyl-CoA = mycothiol + CoA + H(+)</text>
        <dbReference type="Rhea" id="RHEA:26172"/>
        <dbReference type="ChEBI" id="CHEBI:15378"/>
        <dbReference type="ChEBI" id="CHEBI:16768"/>
        <dbReference type="ChEBI" id="CHEBI:57287"/>
        <dbReference type="ChEBI" id="CHEBI:57288"/>
        <dbReference type="ChEBI" id="CHEBI:58887"/>
        <dbReference type="EC" id="2.3.1.189"/>
    </reaction>
</comment>
<organism evidence="6 7">
    <name type="scientific">Pseudonocardia kongjuensis</name>
    <dbReference type="NCBI Taxonomy" id="102227"/>
    <lineage>
        <taxon>Bacteria</taxon>
        <taxon>Bacillati</taxon>
        <taxon>Actinomycetota</taxon>
        <taxon>Actinomycetes</taxon>
        <taxon>Pseudonocardiales</taxon>
        <taxon>Pseudonocardiaceae</taxon>
        <taxon>Pseudonocardia</taxon>
    </lineage>
</organism>
<dbReference type="PANTHER" id="PTHR43617:SF31">
    <property type="entry name" value="MYCOTHIOL ACETYLTRANSFERASE"/>
    <property type="match status" value="1"/>
</dbReference>
<dbReference type="HAMAP" id="MF_01698">
    <property type="entry name" value="MshD"/>
    <property type="match status" value="1"/>
</dbReference>
<dbReference type="CDD" id="cd04301">
    <property type="entry name" value="NAT_SF"/>
    <property type="match status" value="2"/>
</dbReference>
<feature type="binding site" evidence="4">
    <location>
        <position position="180"/>
    </location>
    <ligand>
        <name>1D-myo-inositol 2-(L-cysteinylamino)-2-deoxy-alpha-D-glucopyranoside</name>
        <dbReference type="ChEBI" id="CHEBI:58887"/>
    </ligand>
</feature>
<feature type="binding site" evidence="4">
    <location>
        <begin position="276"/>
        <end position="281"/>
    </location>
    <ligand>
        <name>acetyl-CoA</name>
        <dbReference type="ChEBI" id="CHEBI:57288"/>
        <label>2</label>
    </ligand>
</feature>
<gene>
    <name evidence="4 6" type="primary">mshD</name>
    <name evidence="6" type="ORF">GCM10009613_40770</name>
</gene>
<feature type="domain" description="N-acetyltransferase" evidence="5">
    <location>
        <begin position="4"/>
        <end position="145"/>
    </location>
</feature>
<feature type="binding site" evidence="4">
    <location>
        <begin position="77"/>
        <end position="79"/>
    </location>
    <ligand>
        <name>acetyl-CoA</name>
        <dbReference type="ChEBI" id="CHEBI:57288"/>
        <label>1</label>
    </ligand>
</feature>
<evidence type="ECO:0000256" key="1">
    <source>
        <dbReference type="ARBA" id="ARBA00022679"/>
    </source>
</evidence>
<keyword evidence="7" id="KW-1185">Reference proteome</keyword>